<feature type="region of interest" description="Disordered" evidence="1">
    <location>
        <begin position="275"/>
        <end position="313"/>
    </location>
</feature>
<dbReference type="InParanoid" id="A0A1Q3B7N1"/>
<keyword evidence="3" id="KW-1185">Reference proteome</keyword>
<protein>
    <recommendedName>
        <fullName evidence="4">Nuclease associated modular domain-containing protein</fullName>
    </recommendedName>
</protein>
<dbReference type="STRING" id="3775.A0A1Q3B7N1"/>
<organism evidence="2 3">
    <name type="scientific">Cephalotus follicularis</name>
    <name type="common">Albany pitcher plant</name>
    <dbReference type="NCBI Taxonomy" id="3775"/>
    <lineage>
        <taxon>Eukaryota</taxon>
        <taxon>Viridiplantae</taxon>
        <taxon>Streptophyta</taxon>
        <taxon>Embryophyta</taxon>
        <taxon>Tracheophyta</taxon>
        <taxon>Spermatophyta</taxon>
        <taxon>Magnoliopsida</taxon>
        <taxon>eudicotyledons</taxon>
        <taxon>Gunneridae</taxon>
        <taxon>Pentapetalae</taxon>
        <taxon>rosids</taxon>
        <taxon>fabids</taxon>
        <taxon>Oxalidales</taxon>
        <taxon>Cephalotaceae</taxon>
        <taxon>Cephalotus</taxon>
    </lineage>
</organism>
<dbReference type="OrthoDB" id="6013at2759"/>
<evidence type="ECO:0000256" key="1">
    <source>
        <dbReference type="SAM" id="MobiDB-lite"/>
    </source>
</evidence>
<accession>A0A1Q3B7N1</accession>
<dbReference type="EMBL" id="BDDD01000330">
    <property type="protein sequence ID" value="GAV64051.1"/>
    <property type="molecule type" value="Genomic_DNA"/>
</dbReference>
<proteinExistence type="predicted"/>
<feature type="compositionally biased region" description="Basic residues" evidence="1">
    <location>
        <begin position="303"/>
        <end position="313"/>
    </location>
</feature>
<dbReference type="FunCoup" id="A0A1Q3B7N1">
    <property type="interactions" value="570"/>
</dbReference>
<evidence type="ECO:0000313" key="3">
    <source>
        <dbReference type="Proteomes" id="UP000187406"/>
    </source>
</evidence>
<comment type="caution">
    <text evidence="2">The sequence shown here is derived from an EMBL/GenBank/DDBJ whole genome shotgun (WGS) entry which is preliminary data.</text>
</comment>
<dbReference type="PANTHER" id="PTHR34199">
    <property type="entry name" value="NUMOD3 MOTIF FAMILY PROTEIN, EXPRESSED"/>
    <property type="match status" value="1"/>
</dbReference>
<evidence type="ECO:0008006" key="4">
    <source>
        <dbReference type="Google" id="ProtNLM"/>
    </source>
</evidence>
<sequence length="409" mass="46860">MLKSDFRFCIFPIVSSEYHFVIRRLPVPHPNSNNIPNVILWSLSSAVEHTHCQSSSKESHYHEFVARKIFPSNPSITSLRLHPVGSLNVNIAAGGIDSFANHSLNDDAQIMGYCDSVESLHGSGQKEKQRRRKPEHGNKGNVPWNKGRKHTAEARILIKQRTIKVLRDPKVSKKMSEHPRSLSDQTKARIRSSLQRVGKRLKWKQLREKFFVSWLGSIARAAKKGGSDQQELEWGSYDKIKQEIVLQQLQWDADKAKAKEMSKMRRERIALARAEKTAGLAQRKKEREEKAKQRREEANPRKEMKRKTRKKSNKIVVKGLKLKQRLTKIHKNKIINVQATIRGDAVISHTLAWEKPDIELVKREKVRSGVSLADQIQAAKNRRAEPMAGEVLIRFSPIQCEIRGVSSEL</sequence>
<reference evidence="3" key="1">
    <citation type="submission" date="2016-04" db="EMBL/GenBank/DDBJ databases">
        <title>Cephalotus genome sequencing.</title>
        <authorList>
            <person name="Fukushima K."/>
            <person name="Hasebe M."/>
            <person name="Fang X."/>
        </authorList>
    </citation>
    <scope>NUCLEOTIDE SEQUENCE [LARGE SCALE GENOMIC DNA]</scope>
    <source>
        <strain evidence="3">cv. St1</strain>
    </source>
</reference>
<dbReference type="PANTHER" id="PTHR34199:SF1">
    <property type="entry name" value="HISTONE-LYSINE N-METHYLTRANSFERASE, H3 LYSINE-79 SPECIFIC-LIKE PROTEIN"/>
    <property type="match status" value="1"/>
</dbReference>
<name>A0A1Q3B7N1_CEPFO</name>
<evidence type="ECO:0000313" key="2">
    <source>
        <dbReference type="EMBL" id="GAV64051.1"/>
    </source>
</evidence>
<dbReference type="AlphaFoldDB" id="A0A1Q3B7N1"/>
<gene>
    <name evidence="2" type="ORF">CFOL_v3_07569</name>
</gene>
<feature type="region of interest" description="Disordered" evidence="1">
    <location>
        <begin position="121"/>
        <end position="147"/>
    </location>
</feature>
<dbReference type="Proteomes" id="UP000187406">
    <property type="component" value="Unassembled WGS sequence"/>
</dbReference>
<feature type="compositionally biased region" description="Basic and acidic residues" evidence="1">
    <location>
        <begin position="283"/>
        <end position="302"/>
    </location>
</feature>